<gene>
    <name evidence="4" type="ORF">LMG26690_03032</name>
</gene>
<protein>
    <recommendedName>
        <fullName evidence="6">HTH marR-type domain-containing protein</fullName>
    </recommendedName>
</protein>
<dbReference type="RefSeq" id="WP_175123857.1">
    <property type="nucleotide sequence ID" value="NZ_CADIJM010000005.1"/>
</dbReference>
<evidence type="ECO:0000259" key="3">
    <source>
        <dbReference type="PROSITE" id="PS51186"/>
    </source>
</evidence>
<evidence type="ECO:0008006" key="6">
    <source>
        <dbReference type="Google" id="ProtNLM"/>
    </source>
</evidence>
<dbReference type="PROSITE" id="PS50995">
    <property type="entry name" value="HTH_MARR_2"/>
    <property type="match status" value="1"/>
</dbReference>
<dbReference type="InterPro" id="IPR016181">
    <property type="entry name" value="Acyl_CoA_acyltransferase"/>
</dbReference>
<evidence type="ECO:0000313" key="5">
    <source>
        <dbReference type="Proteomes" id="UP000494214"/>
    </source>
</evidence>
<dbReference type="InterPro" id="IPR036388">
    <property type="entry name" value="WH-like_DNA-bd_sf"/>
</dbReference>
<dbReference type="InterPro" id="IPR050769">
    <property type="entry name" value="NAT_camello-type"/>
</dbReference>
<dbReference type="Gene3D" id="1.10.10.10">
    <property type="entry name" value="Winged helix-like DNA-binding domain superfamily/Winged helix DNA-binding domain"/>
    <property type="match status" value="1"/>
</dbReference>
<dbReference type="CDD" id="cd04301">
    <property type="entry name" value="NAT_SF"/>
    <property type="match status" value="1"/>
</dbReference>
<dbReference type="InterPro" id="IPR000835">
    <property type="entry name" value="HTH_MarR-typ"/>
</dbReference>
<dbReference type="Gene3D" id="3.40.630.30">
    <property type="match status" value="1"/>
</dbReference>
<dbReference type="InterPro" id="IPR036390">
    <property type="entry name" value="WH_DNA-bd_sf"/>
</dbReference>
<keyword evidence="1" id="KW-0808">Transferase</keyword>
<evidence type="ECO:0000259" key="2">
    <source>
        <dbReference type="PROSITE" id="PS50995"/>
    </source>
</evidence>
<dbReference type="InterPro" id="IPR000182">
    <property type="entry name" value="GNAT_dom"/>
</dbReference>
<sequence length="323" mass="34682">MQMPAKSIDEIRAASRTIVRELGFMRPTLAGTAYSASAVHALLEIDAQGMVAAAHLVSALGLEKSSVSRMLSKLIAAGEIAESATPEDARLKQLTLTGKGKALVKRIHAYGRNQVTTAMAHLNPSQQQAVAQGLSEYARALKASHGTQSSAALDTVQIVSGYRPGLVGRVAEMHAAFYSKHSGFGQFFESQVAAGIAEFTGRLGEPCNGVWTAIQNDRIVGSIAIDGQDLGNNQAHLRWFILDDGCRGGGIGRKLIGTALDFCDRFGFPECQLWTFKGLDAARKLYESVGFKLVHEEDGQQWGSIVTEQQFTRIKPASSHQPG</sequence>
<dbReference type="SMART" id="SM00347">
    <property type="entry name" value="HTH_MARR"/>
    <property type="match status" value="1"/>
</dbReference>
<dbReference type="PRINTS" id="PR00598">
    <property type="entry name" value="HTHMARR"/>
</dbReference>
<organism evidence="4 5">
    <name type="scientific">Achromobacter animicus</name>
    <dbReference type="NCBI Taxonomy" id="1389935"/>
    <lineage>
        <taxon>Bacteria</taxon>
        <taxon>Pseudomonadati</taxon>
        <taxon>Pseudomonadota</taxon>
        <taxon>Betaproteobacteria</taxon>
        <taxon>Burkholderiales</taxon>
        <taxon>Alcaligenaceae</taxon>
        <taxon>Achromobacter</taxon>
    </lineage>
</organism>
<dbReference type="SUPFAM" id="SSF46785">
    <property type="entry name" value="Winged helix' DNA-binding domain"/>
    <property type="match status" value="1"/>
</dbReference>
<keyword evidence="5" id="KW-1185">Reference proteome</keyword>
<feature type="domain" description="N-acetyltransferase" evidence="3">
    <location>
        <begin position="171"/>
        <end position="312"/>
    </location>
</feature>
<dbReference type="PANTHER" id="PTHR13947:SF37">
    <property type="entry name" value="LD18367P"/>
    <property type="match status" value="1"/>
</dbReference>
<dbReference type="SUPFAM" id="SSF55729">
    <property type="entry name" value="Acyl-CoA N-acyltransferases (Nat)"/>
    <property type="match status" value="1"/>
</dbReference>
<dbReference type="PANTHER" id="PTHR13947">
    <property type="entry name" value="GNAT FAMILY N-ACETYLTRANSFERASE"/>
    <property type="match status" value="1"/>
</dbReference>
<dbReference type="EMBL" id="CADIJM010000005">
    <property type="protein sequence ID" value="CAB3708098.1"/>
    <property type="molecule type" value="Genomic_DNA"/>
</dbReference>
<reference evidence="4 5" key="1">
    <citation type="submission" date="2020-04" db="EMBL/GenBank/DDBJ databases">
        <authorList>
            <person name="De Canck E."/>
        </authorList>
    </citation>
    <scope>NUCLEOTIDE SEQUENCE [LARGE SCALE GENOMIC DNA]</scope>
    <source>
        <strain evidence="4 5">LMG 26690</strain>
    </source>
</reference>
<dbReference type="Pfam" id="PF00583">
    <property type="entry name" value="Acetyltransf_1"/>
    <property type="match status" value="1"/>
</dbReference>
<feature type="domain" description="HTH marR-type" evidence="2">
    <location>
        <begin position="1"/>
        <end position="139"/>
    </location>
</feature>
<name>A0A6S7BCK2_9BURK</name>
<dbReference type="GO" id="GO:0003700">
    <property type="term" value="F:DNA-binding transcription factor activity"/>
    <property type="evidence" value="ECO:0007669"/>
    <property type="project" value="InterPro"/>
</dbReference>
<proteinExistence type="predicted"/>
<evidence type="ECO:0000256" key="1">
    <source>
        <dbReference type="ARBA" id="ARBA00022679"/>
    </source>
</evidence>
<dbReference type="PROSITE" id="PS51186">
    <property type="entry name" value="GNAT"/>
    <property type="match status" value="1"/>
</dbReference>
<dbReference type="GO" id="GO:0008080">
    <property type="term" value="F:N-acetyltransferase activity"/>
    <property type="evidence" value="ECO:0007669"/>
    <property type="project" value="InterPro"/>
</dbReference>
<accession>A0A6S7BCK2</accession>
<dbReference type="Pfam" id="PF12802">
    <property type="entry name" value="MarR_2"/>
    <property type="match status" value="1"/>
</dbReference>
<evidence type="ECO:0000313" key="4">
    <source>
        <dbReference type="EMBL" id="CAB3708098.1"/>
    </source>
</evidence>
<dbReference type="AlphaFoldDB" id="A0A6S7BCK2"/>
<dbReference type="Proteomes" id="UP000494214">
    <property type="component" value="Unassembled WGS sequence"/>
</dbReference>